<evidence type="ECO:0000313" key="2">
    <source>
        <dbReference type="Proteomes" id="UP001164250"/>
    </source>
</evidence>
<evidence type="ECO:0000313" key="1">
    <source>
        <dbReference type="EMBL" id="KAJ0111043.1"/>
    </source>
</evidence>
<proteinExistence type="predicted"/>
<name>A0ACC1C5W4_9ROSI</name>
<protein>
    <submittedName>
        <fullName evidence="1">Uncharacterized protein</fullName>
    </submittedName>
</protein>
<gene>
    <name evidence="1" type="ORF">Patl1_02756</name>
</gene>
<comment type="caution">
    <text evidence="1">The sequence shown here is derived from an EMBL/GenBank/DDBJ whole genome shotgun (WGS) entry which is preliminary data.</text>
</comment>
<dbReference type="Proteomes" id="UP001164250">
    <property type="component" value="Chromosome 1"/>
</dbReference>
<keyword evidence="2" id="KW-1185">Reference proteome</keyword>
<dbReference type="EMBL" id="CM047897">
    <property type="protein sequence ID" value="KAJ0111043.1"/>
    <property type="molecule type" value="Genomic_DNA"/>
</dbReference>
<organism evidence="1 2">
    <name type="scientific">Pistacia atlantica</name>
    <dbReference type="NCBI Taxonomy" id="434234"/>
    <lineage>
        <taxon>Eukaryota</taxon>
        <taxon>Viridiplantae</taxon>
        <taxon>Streptophyta</taxon>
        <taxon>Embryophyta</taxon>
        <taxon>Tracheophyta</taxon>
        <taxon>Spermatophyta</taxon>
        <taxon>Magnoliopsida</taxon>
        <taxon>eudicotyledons</taxon>
        <taxon>Gunneridae</taxon>
        <taxon>Pentapetalae</taxon>
        <taxon>rosids</taxon>
        <taxon>malvids</taxon>
        <taxon>Sapindales</taxon>
        <taxon>Anacardiaceae</taxon>
        <taxon>Pistacia</taxon>
    </lineage>
</organism>
<sequence>MSSVNLLKDSLQPKNQSERNYSGSLLYRQRRDANSVPSEDTSDGALVQRKGRFKVTSADLSPKGPMNSFFSPVSGGSMSPTTPNFTAASLFPSLQYILQQNTAQREEIIKLIKYVEETSGKFPELPEAATNDLLQCCFSNFRSNAILVATSMAEKLYLRVSVSNAKINVADNTCFYKGEGATVSDERFATESWEPYGRIAETKNEKCPARKTIECFDQ</sequence>
<accession>A0ACC1C5W4</accession>
<reference evidence="2" key="1">
    <citation type="journal article" date="2023" name="G3 (Bethesda)">
        <title>Genome assembly and association tests identify interacting loci associated with vigor, precocity, and sex in interspecific pistachio rootstocks.</title>
        <authorList>
            <person name="Palmer W."/>
            <person name="Jacygrad E."/>
            <person name="Sagayaradj S."/>
            <person name="Cavanaugh K."/>
            <person name="Han R."/>
            <person name="Bertier L."/>
            <person name="Beede B."/>
            <person name="Kafkas S."/>
            <person name="Golino D."/>
            <person name="Preece J."/>
            <person name="Michelmore R."/>
        </authorList>
    </citation>
    <scope>NUCLEOTIDE SEQUENCE [LARGE SCALE GENOMIC DNA]</scope>
</reference>